<sequence length="27" mass="2920">MQALQESAHILHTALISACGMHMSMHA</sequence>
<organism evidence="1">
    <name type="scientific">uncultured Microbacterium sp</name>
    <dbReference type="NCBI Taxonomy" id="191216"/>
    <lineage>
        <taxon>Bacteria</taxon>
        <taxon>Bacillati</taxon>
        <taxon>Actinomycetota</taxon>
        <taxon>Actinomycetes</taxon>
        <taxon>Micrococcales</taxon>
        <taxon>Microbacteriaceae</taxon>
        <taxon>Microbacterium</taxon>
        <taxon>environmental samples</taxon>
    </lineage>
</organism>
<evidence type="ECO:0000313" key="1">
    <source>
        <dbReference type="EMBL" id="SBS74085.1"/>
    </source>
</evidence>
<name>A0A1Y5P5X5_9MICO</name>
<accession>A0A1Y5P5X5</accession>
<proteinExistence type="predicted"/>
<dbReference type="EMBL" id="FLQR01000009">
    <property type="protein sequence ID" value="SBS74085.1"/>
    <property type="molecule type" value="Genomic_DNA"/>
</dbReference>
<gene>
    <name evidence="1" type="ORF">MIPYR_50181</name>
</gene>
<protein>
    <submittedName>
        <fullName evidence="1">Uncharacterized protein</fullName>
    </submittedName>
</protein>
<dbReference type="AlphaFoldDB" id="A0A1Y5P5X5"/>
<reference evidence="1" key="1">
    <citation type="submission" date="2016-03" db="EMBL/GenBank/DDBJ databases">
        <authorList>
            <person name="Ploux O."/>
        </authorList>
    </citation>
    <scope>NUCLEOTIDE SEQUENCE</scope>
    <source>
        <strain evidence="1">UC1</strain>
    </source>
</reference>